<feature type="region of interest" description="Disordered" evidence="1">
    <location>
        <begin position="1"/>
        <end position="58"/>
    </location>
</feature>
<keyword evidence="2" id="KW-0812">Transmembrane</keyword>
<reference evidence="3 4" key="1">
    <citation type="submission" date="2024-03" db="EMBL/GenBank/DDBJ databases">
        <title>Actinomycetospora sp. OC33-EN08, a novel actinomycete isolated from wild orchid (Aerides multiflora).</title>
        <authorList>
            <person name="Suriyachadkun C."/>
        </authorList>
    </citation>
    <scope>NUCLEOTIDE SEQUENCE [LARGE SCALE GENOMIC DNA]</scope>
    <source>
        <strain evidence="3 4">OC33-EN08</strain>
    </source>
</reference>
<evidence type="ECO:0008006" key="5">
    <source>
        <dbReference type="Google" id="ProtNLM"/>
    </source>
</evidence>
<comment type="caution">
    <text evidence="3">The sequence shown here is derived from an EMBL/GenBank/DDBJ whole genome shotgun (WGS) entry which is preliminary data.</text>
</comment>
<dbReference type="Proteomes" id="UP001385809">
    <property type="component" value="Unassembled WGS sequence"/>
</dbReference>
<keyword evidence="2" id="KW-0472">Membrane</keyword>
<dbReference type="EMBL" id="JBBEGN010000003">
    <property type="protein sequence ID" value="MEJ2867986.1"/>
    <property type="molecule type" value="Genomic_DNA"/>
</dbReference>
<sequence>MSSPTQERSRSAVDGSAIVPEQVARGVDVGWGGRGSGRVRPAGRPATGSPTRPAARRDACRPAGRPAALVVPPAPPLPSAGRVNRTDVIHVAPARVAVLRRRRAVAVVVLAAVLVALLALAVRLGGEVAADVPGAEPVPAGSTVAVVAPGETLLEVAERVAPGADPAAVAERIREVNRLSSSLVAPGRPLVVPAGG</sequence>
<proteinExistence type="predicted"/>
<protein>
    <recommendedName>
        <fullName evidence="5">LysM domain-containing protein</fullName>
    </recommendedName>
</protein>
<evidence type="ECO:0000256" key="1">
    <source>
        <dbReference type="SAM" id="MobiDB-lite"/>
    </source>
</evidence>
<organism evidence="3 4">
    <name type="scientific">Actinomycetospora aurantiaca</name>
    <dbReference type="NCBI Taxonomy" id="3129233"/>
    <lineage>
        <taxon>Bacteria</taxon>
        <taxon>Bacillati</taxon>
        <taxon>Actinomycetota</taxon>
        <taxon>Actinomycetes</taxon>
        <taxon>Pseudonocardiales</taxon>
        <taxon>Pseudonocardiaceae</taxon>
        <taxon>Actinomycetospora</taxon>
    </lineage>
</organism>
<name>A0ABU8ML56_9PSEU</name>
<accession>A0ABU8ML56</accession>
<gene>
    <name evidence="3" type="ORF">WCD74_09440</name>
</gene>
<feature type="transmembrane region" description="Helical" evidence="2">
    <location>
        <begin position="104"/>
        <end position="122"/>
    </location>
</feature>
<keyword evidence="2" id="KW-1133">Transmembrane helix</keyword>
<evidence type="ECO:0000313" key="3">
    <source>
        <dbReference type="EMBL" id="MEJ2867986.1"/>
    </source>
</evidence>
<evidence type="ECO:0000313" key="4">
    <source>
        <dbReference type="Proteomes" id="UP001385809"/>
    </source>
</evidence>
<evidence type="ECO:0000256" key="2">
    <source>
        <dbReference type="SAM" id="Phobius"/>
    </source>
</evidence>
<keyword evidence="4" id="KW-1185">Reference proteome</keyword>
<dbReference type="RefSeq" id="WP_337694585.1">
    <property type="nucleotide sequence ID" value="NZ_JBBEGN010000003.1"/>
</dbReference>